<proteinExistence type="inferred from homology"/>
<organism evidence="6 7">
    <name type="scientific">Singulisphaera acidiphila (strain ATCC BAA-1392 / DSM 18658 / VKM B-2454 / MOB10)</name>
    <dbReference type="NCBI Taxonomy" id="886293"/>
    <lineage>
        <taxon>Bacteria</taxon>
        <taxon>Pseudomonadati</taxon>
        <taxon>Planctomycetota</taxon>
        <taxon>Planctomycetia</taxon>
        <taxon>Isosphaerales</taxon>
        <taxon>Isosphaeraceae</taxon>
        <taxon>Singulisphaera</taxon>
    </lineage>
</organism>
<dbReference type="KEGG" id="saci:Sinac_6902"/>
<dbReference type="OrthoDB" id="9800582at2"/>
<dbReference type="HOGENOM" id="CLU_023643_3_1_0"/>
<dbReference type="InterPro" id="IPR050134">
    <property type="entry name" value="NAD-dep_sirtuin_deacylases"/>
</dbReference>
<feature type="binding site" evidence="3">
    <location>
        <begin position="212"/>
        <end position="214"/>
    </location>
    <ligand>
        <name>NAD(+)</name>
        <dbReference type="ChEBI" id="CHEBI:57540"/>
    </ligand>
</feature>
<dbReference type="Pfam" id="PF02146">
    <property type="entry name" value="SIR2"/>
    <property type="match status" value="1"/>
</dbReference>
<keyword evidence="3" id="KW-0963">Cytoplasm</keyword>
<comment type="subcellular location">
    <subcellularLocation>
        <location evidence="3">Cytoplasm</location>
    </subcellularLocation>
</comment>
<feature type="binding site" evidence="3">
    <location>
        <position position="66"/>
    </location>
    <ligand>
        <name>substrate</name>
    </ligand>
</feature>
<dbReference type="InterPro" id="IPR003000">
    <property type="entry name" value="Sirtuin"/>
</dbReference>
<accession>L0DRG0</accession>
<keyword evidence="2 3" id="KW-0520">NAD</keyword>
<evidence type="ECO:0000259" key="5">
    <source>
        <dbReference type="PROSITE" id="PS50305"/>
    </source>
</evidence>
<feature type="active site" description="Proton acceptor" evidence="3 4">
    <location>
        <position position="118"/>
    </location>
</feature>
<dbReference type="Gene3D" id="3.40.50.1220">
    <property type="entry name" value="TPP-binding domain"/>
    <property type="match status" value="1"/>
</dbReference>
<sequence length="241" mass="25544">MTDLEKAAKLLAKAGSVAVLTGAGISAESGIPTFRGLGGLWNGRDPMSLATPQAFAANPALVWEFYNWRRELVTRAEPNPGHRALTELAGKLTCFTLVTQNVDRLHQRAGSRDVLELHGNLFEVRCTGCGQTFDRDGETLPPLPHCEVCGQLLRPGVVWFGETLPPAIWEAAEAAVRQARLLLVVGTSAVVYPAAGLVATAQSAGGAVIEINLEPTPISDEVDLALHGKAAAILPLLTDLL</sequence>
<dbReference type="RefSeq" id="WP_015250033.1">
    <property type="nucleotide sequence ID" value="NC_019892.1"/>
</dbReference>
<dbReference type="HAMAP" id="MF_01121">
    <property type="entry name" value="Sirtuin_ClassIII"/>
    <property type="match status" value="1"/>
</dbReference>
<keyword evidence="3 4" id="KW-0479">Metal-binding</keyword>
<dbReference type="STRING" id="886293.Sinac_6902"/>
<dbReference type="GO" id="GO:0070403">
    <property type="term" value="F:NAD+ binding"/>
    <property type="evidence" value="ECO:0007669"/>
    <property type="project" value="UniProtKB-UniRule"/>
</dbReference>
<keyword evidence="7" id="KW-1185">Reference proteome</keyword>
<dbReference type="InterPro" id="IPR026590">
    <property type="entry name" value="Ssirtuin_cat_dom"/>
</dbReference>
<comment type="similarity">
    <text evidence="3">Belongs to the sirtuin family. Class III subfamily.</text>
</comment>
<feature type="binding site" evidence="3">
    <location>
        <begin position="22"/>
        <end position="41"/>
    </location>
    <ligand>
        <name>NAD(+)</name>
        <dbReference type="ChEBI" id="CHEBI:57540"/>
    </ligand>
</feature>
<dbReference type="GO" id="GO:0036054">
    <property type="term" value="F:protein-malonyllysine demalonylase activity"/>
    <property type="evidence" value="ECO:0007669"/>
    <property type="project" value="InterPro"/>
</dbReference>
<dbReference type="InterPro" id="IPR027546">
    <property type="entry name" value="Sirtuin_class_III"/>
</dbReference>
<dbReference type="GO" id="GO:0017136">
    <property type="term" value="F:histone deacetylase activity, NAD-dependent"/>
    <property type="evidence" value="ECO:0007669"/>
    <property type="project" value="TreeGrafter"/>
</dbReference>
<feature type="binding site" evidence="3 4">
    <location>
        <position position="146"/>
    </location>
    <ligand>
        <name>Zn(2+)</name>
        <dbReference type="ChEBI" id="CHEBI:29105"/>
    </ligand>
</feature>
<feature type="binding site" evidence="3">
    <location>
        <position position="230"/>
    </location>
    <ligand>
        <name>NAD(+)</name>
        <dbReference type="ChEBI" id="CHEBI:57540"/>
    </ligand>
</feature>
<feature type="binding site" evidence="3">
    <location>
        <position position="69"/>
    </location>
    <ligand>
        <name>substrate</name>
    </ligand>
</feature>
<dbReference type="SUPFAM" id="SSF52467">
    <property type="entry name" value="DHS-like NAD/FAD-binding domain"/>
    <property type="match status" value="1"/>
</dbReference>
<evidence type="ECO:0000313" key="7">
    <source>
        <dbReference type="Proteomes" id="UP000010798"/>
    </source>
</evidence>
<dbReference type="EMBL" id="CP003364">
    <property type="protein sequence ID" value="AGA30961.1"/>
    <property type="molecule type" value="Genomic_DNA"/>
</dbReference>
<feature type="binding site" evidence="3">
    <location>
        <begin position="186"/>
        <end position="188"/>
    </location>
    <ligand>
        <name>NAD(+)</name>
        <dbReference type="ChEBI" id="CHEBI:57540"/>
    </ligand>
</feature>
<comment type="domain">
    <text evidence="3">2 residues (Tyr-66 and Arg-69) present in a large hydrophobic pocket are probably involved in substrate specificity. They are important for desuccinylation activity, but dispensable for deacetylation activity.</text>
</comment>
<name>L0DRG0_SINAD</name>
<dbReference type="GO" id="GO:0036055">
    <property type="term" value="F:protein-succinyllysine desuccinylase activity"/>
    <property type="evidence" value="ECO:0007669"/>
    <property type="project" value="UniProtKB-UniRule"/>
</dbReference>
<feature type="domain" description="Deacetylase sirtuin-type" evidence="5">
    <location>
        <begin position="1"/>
        <end position="241"/>
    </location>
</feature>
<evidence type="ECO:0000256" key="4">
    <source>
        <dbReference type="PROSITE-ProRule" id="PRU00236"/>
    </source>
</evidence>
<evidence type="ECO:0000256" key="3">
    <source>
        <dbReference type="HAMAP-Rule" id="MF_01121"/>
    </source>
</evidence>
<dbReference type="PANTHER" id="PTHR11085">
    <property type="entry name" value="NAD-DEPENDENT PROTEIN DEACYLASE SIRTUIN-5, MITOCHONDRIAL-RELATED"/>
    <property type="match status" value="1"/>
</dbReference>
<gene>
    <name evidence="3" type="primary">cobB</name>
    <name evidence="6" type="ordered locus">Sinac_6902</name>
</gene>
<dbReference type="PANTHER" id="PTHR11085:SF4">
    <property type="entry name" value="NAD-DEPENDENT PROTEIN DEACYLASE"/>
    <property type="match status" value="1"/>
</dbReference>
<dbReference type="GO" id="GO:0005737">
    <property type="term" value="C:cytoplasm"/>
    <property type="evidence" value="ECO:0007669"/>
    <property type="project" value="UniProtKB-SubCell"/>
</dbReference>
<dbReference type="AlphaFoldDB" id="L0DRG0"/>
<dbReference type="EC" id="2.3.1.286" evidence="3"/>
<keyword evidence="1" id="KW-0808">Transferase</keyword>
<dbReference type="InterPro" id="IPR029035">
    <property type="entry name" value="DHS-like_NAD/FAD-binding_dom"/>
</dbReference>
<dbReference type="Proteomes" id="UP000010798">
    <property type="component" value="Chromosome"/>
</dbReference>
<evidence type="ECO:0000313" key="6">
    <source>
        <dbReference type="EMBL" id="AGA30961.1"/>
    </source>
</evidence>
<dbReference type="CDD" id="cd01412">
    <property type="entry name" value="SIRT5_Af1_CobB"/>
    <property type="match status" value="1"/>
</dbReference>
<dbReference type="NCBIfam" id="NF001753">
    <property type="entry name" value="PRK00481.1-3"/>
    <property type="match status" value="1"/>
</dbReference>
<feature type="binding site" evidence="3 4">
    <location>
        <position position="149"/>
    </location>
    <ligand>
        <name>Zn(2+)</name>
        <dbReference type="ChEBI" id="CHEBI:29105"/>
    </ligand>
</feature>
<feature type="binding site" evidence="3 4">
    <location>
        <position position="129"/>
    </location>
    <ligand>
        <name>Zn(2+)</name>
        <dbReference type="ChEBI" id="CHEBI:29105"/>
    </ligand>
</feature>
<comment type="catalytic activity">
    <reaction evidence="3">
        <text>N(6)-acetyl-L-lysyl-[protein] + NAD(+) + H2O = 2''-O-acetyl-ADP-D-ribose + nicotinamide + L-lysyl-[protein]</text>
        <dbReference type="Rhea" id="RHEA:43636"/>
        <dbReference type="Rhea" id="RHEA-COMP:9752"/>
        <dbReference type="Rhea" id="RHEA-COMP:10731"/>
        <dbReference type="ChEBI" id="CHEBI:15377"/>
        <dbReference type="ChEBI" id="CHEBI:17154"/>
        <dbReference type="ChEBI" id="CHEBI:29969"/>
        <dbReference type="ChEBI" id="CHEBI:57540"/>
        <dbReference type="ChEBI" id="CHEBI:61930"/>
        <dbReference type="ChEBI" id="CHEBI:83767"/>
        <dbReference type="EC" id="2.3.1.286"/>
    </reaction>
</comment>
<comment type="cofactor">
    <cofactor evidence="3">
        <name>Zn(2+)</name>
        <dbReference type="ChEBI" id="CHEBI:29105"/>
    </cofactor>
    <text evidence="3">Binds 1 zinc ion per subunit.</text>
</comment>
<reference evidence="6 7" key="1">
    <citation type="submission" date="2012-02" db="EMBL/GenBank/DDBJ databases">
        <title>Complete sequence of chromosome of Singulisphaera acidiphila DSM 18658.</title>
        <authorList>
            <consortium name="US DOE Joint Genome Institute (JGI-PGF)"/>
            <person name="Lucas S."/>
            <person name="Copeland A."/>
            <person name="Lapidus A."/>
            <person name="Glavina del Rio T."/>
            <person name="Dalin E."/>
            <person name="Tice H."/>
            <person name="Bruce D."/>
            <person name="Goodwin L."/>
            <person name="Pitluck S."/>
            <person name="Peters L."/>
            <person name="Ovchinnikova G."/>
            <person name="Chertkov O."/>
            <person name="Kyrpides N."/>
            <person name="Mavromatis K."/>
            <person name="Ivanova N."/>
            <person name="Brettin T."/>
            <person name="Detter J.C."/>
            <person name="Han C."/>
            <person name="Larimer F."/>
            <person name="Land M."/>
            <person name="Hauser L."/>
            <person name="Markowitz V."/>
            <person name="Cheng J.-F."/>
            <person name="Hugenholtz P."/>
            <person name="Woyke T."/>
            <person name="Wu D."/>
            <person name="Tindall B."/>
            <person name="Pomrenke H."/>
            <person name="Brambilla E."/>
            <person name="Klenk H.-P."/>
            <person name="Eisen J.A."/>
        </authorList>
    </citation>
    <scope>NUCLEOTIDE SEQUENCE [LARGE SCALE GENOMIC DNA]</scope>
    <source>
        <strain evidence="7">ATCC BAA-1392 / DSM 18658 / VKM B-2454 / MOB10</strain>
    </source>
</reference>
<feature type="binding site" evidence="3">
    <location>
        <begin position="100"/>
        <end position="103"/>
    </location>
    <ligand>
        <name>NAD(+)</name>
        <dbReference type="ChEBI" id="CHEBI:57540"/>
    </ligand>
</feature>
<evidence type="ECO:0000256" key="2">
    <source>
        <dbReference type="ARBA" id="ARBA00023027"/>
    </source>
</evidence>
<feature type="binding site" evidence="3 4">
    <location>
        <position position="126"/>
    </location>
    <ligand>
        <name>Zn(2+)</name>
        <dbReference type="ChEBI" id="CHEBI:29105"/>
    </ligand>
</feature>
<dbReference type="PROSITE" id="PS50305">
    <property type="entry name" value="SIRTUIN"/>
    <property type="match status" value="1"/>
</dbReference>
<dbReference type="GO" id="GO:0008270">
    <property type="term" value="F:zinc ion binding"/>
    <property type="evidence" value="ECO:0007669"/>
    <property type="project" value="UniProtKB-UniRule"/>
</dbReference>
<dbReference type="eggNOG" id="COG0846">
    <property type="taxonomic scope" value="Bacteria"/>
</dbReference>
<keyword evidence="3 4" id="KW-0862">Zinc</keyword>
<protein>
    <recommendedName>
        <fullName evidence="3">NAD-dependent protein deacylase</fullName>
        <ecNumber evidence="3">2.3.1.286</ecNumber>
    </recommendedName>
    <alternativeName>
        <fullName evidence="3">Regulatory protein SIR2 homolog</fullName>
    </alternativeName>
</protein>
<dbReference type="Gene3D" id="3.30.1600.10">
    <property type="entry name" value="SIR2/SIRT2 'Small Domain"/>
    <property type="match status" value="1"/>
</dbReference>
<comment type="catalytic activity">
    <reaction evidence="3">
        <text>N(6)-succinyl-L-lysyl-[protein] + NAD(+) + H2O = 2''-O-succinyl-ADP-D-ribose + nicotinamide + L-lysyl-[protein]</text>
        <dbReference type="Rhea" id="RHEA:47668"/>
        <dbReference type="Rhea" id="RHEA-COMP:9752"/>
        <dbReference type="Rhea" id="RHEA-COMP:11877"/>
        <dbReference type="ChEBI" id="CHEBI:15377"/>
        <dbReference type="ChEBI" id="CHEBI:17154"/>
        <dbReference type="ChEBI" id="CHEBI:29969"/>
        <dbReference type="ChEBI" id="CHEBI:57540"/>
        <dbReference type="ChEBI" id="CHEBI:87830"/>
        <dbReference type="ChEBI" id="CHEBI:87832"/>
    </reaction>
</comment>
<comment type="function">
    <text evidence="3">NAD-dependent lysine deacetylase and desuccinylase that specifically removes acetyl and succinyl groups on target proteins. Modulates the activities of several proteins which are inactive in their acylated form.</text>
</comment>
<dbReference type="InterPro" id="IPR026591">
    <property type="entry name" value="Sirtuin_cat_small_dom_sf"/>
</dbReference>
<evidence type="ECO:0000256" key="1">
    <source>
        <dbReference type="ARBA" id="ARBA00022679"/>
    </source>
</evidence>